<dbReference type="CDD" id="cd06261">
    <property type="entry name" value="TM_PBP2"/>
    <property type="match status" value="1"/>
</dbReference>
<accession>A0ABD6HE33</accession>
<feature type="domain" description="ABC transmembrane type-1" evidence="10">
    <location>
        <begin position="78"/>
        <end position="267"/>
    </location>
</feature>
<name>A0ABD6HE33_AGRVI</name>
<dbReference type="Proteomes" id="UP000179536">
    <property type="component" value="Unassembled WGS sequence"/>
</dbReference>
<reference evidence="13 14" key="1">
    <citation type="submission" date="2019-11" db="EMBL/GenBank/DDBJ databases">
        <title>Whole-genome sequencing of Allorhizobium vitis.</title>
        <authorList>
            <person name="Gan H.M."/>
            <person name="Savka M.A."/>
        </authorList>
    </citation>
    <scope>NUCLEOTIDE SEQUENCE [LARGE SCALE GENOMIC DNA]</scope>
    <source>
        <strain evidence="12 14">RF2/1</strain>
        <strain evidence="11 13">T1/7</strain>
    </source>
</reference>
<evidence type="ECO:0000256" key="9">
    <source>
        <dbReference type="RuleBase" id="RU363032"/>
    </source>
</evidence>
<evidence type="ECO:0000313" key="11">
    <source>
        <dbReference type="EMBL" id="MUO45188.1"/>
    </source>
</evidence>
<gene>
    <name evidence="12" type="ORF">BBK91_024765</name>
    <name evidence="11" type="ORF">BBL17_025780</name>
</gene>
<evidence type="ECO:0000256" key="7">
    <source>
        <dbReference type="ARBA" id="ARBA00022989"/>
    </source>
</evidence>
<keyword evidence="8 9" id="KW-0472">Membrane</keyword>
<evidence type="ECO:0000256" key="6">
    <source>
        <dbReference type="ARBA" id="ARBA00022927"/>
    </source>
</evidence>
<evidence type="ECO:0000313" key="12">
    <source>
        <dbReference type="EMBL" id="MUP13065.1"/>
    </source>
</evidence>
<evidence type="ECO:0000256" key="5">
    <source>
        <dbReference type="ARBA" id="ARBA00022856"/>
    </source>
</evidence>
<feature type="transmembrane region" description="Helical" evidence="9">
    <location>
        <begin position="195"/>
        <end position="224"/>
    </location>
</feature>
<keyword evidence="2 9" id="KW-0813">Transport</keyword>
<dbReference type="PANTHER" id="PTHR43386">
    <property type="entry name" value="OLIGOPEPTIDE TRANSPORT SYSTEM PERMEASE PROTEIN APPC"/>
    <property type="match status" value="1"/>
</dbReference>
<evidence type="ECO:0000256" key="8">
    <source>
        <dbReference type="ARBA" id="ARBA00023136"/>
    </source>
</evidence>
<keyword evidence="13" id="KW-1185">Reference proteome</keyword>
<feature type="transmembrane region" description="Helical" evidence="9">
    <location>
        <begin position="244"/>
        <end position="267"/>
    </location>
</feature>
<dbReference type="Pfam" id="PF00528">
    <property type="entry name" value="BPD_transp_1"/>
    <property type="match status" value="1"/>
</dbReference>
<organism evidence="12 14">
    <name type="scientific">Agrobacterium vitis</name>
    <name type="common">Rhizobium vitis</name>
    <dbReference type="NCBI Taxonomy" id="373"/>
    <lineage>
        <taxon>Bacteria</taxon>
        <taxon>Pseudomonadati</taxon>
        <taxon>Pseudomonadota</taxon>
        <taxon>Alphaproteobacteria</taxon>
        <taxon>Hyphomicrobiales</taxon>
        <taxon>Rhizobiaceae</taxon>
        <taxon>Rhizobium/Agrobacterium group</taxon>
        <taxon>Agrobacterium</taxon>
    </lineage>
</organism>
<comment type="similarity">
    <text evidence="9">Belongs to the binding-protein-dependent transport system permease family.</text>
</comment>
<dbReference type="GO" id="GO:0015031">
    <property type="term" value="P:protein transport"/>
    <property type="evidence" value="ECO:0007669"/>
    <property type="project" value="UniProtKB-KW"/>
</dbReference>
<keyword evidence="6" id="KW-0653">Protein transport</keyword>
<comment type="caution">
    <text evidence="12">The sequence shown here is derived from an EMBL/GenBank/DDBJ whole genome shotgun (WGS) entry which is preliminary data.</text>
</comment>
<evidence type="ECO:0000256" key="3">
    <source>
        <dbReference type="ARBA" id="ARBA00022475"/>
    </source>
</evidence>
<evidence type="ECO:0000256" key="4">
    <source>
        <dbReference type="ARBA" id="ARBA00022692"/>
    </source>
</evidence>
<comment type="subcellular location">
    <subcellularLocation>
        <location evidence="1 9">Cell membrane</location>
        <topology evidence="1 9">Multi-pass membrane protein</topology>
    </subcellularLocation>
</comment>
<dbReference type="InterPro" id="IPR050366">
    <property type="entry name" value="BP-dependent_transpt_permease"/>
</dbReference>
<dbReference type="GO" id="GO:0005886">
    <property type="term" value="C:plasma membrane"/>
    <property type="evidence" value="ECO:0007669"/>
    <property type="project" value="UniProtKB-SubCell"/>
</dbReference>
<sequence>MNAIFSTRFVKDSRTRALILPGAILMMILLVATLAPIIPLSDPTKMNVAQRFSSPTATYWLGTDEFGRDILSRLIWGARATLAVALSSSIIACVAGVSLALIGGYLGELAETVTVRLTDIILSFPTILLALLAVTILGPSLWTLIFVLSILNTPGFTRVAYGEVLALRTAEFVEAAQVLGLRTPRILLGTILPNILAPILVQFSLTVASAIVVESGLSFLGLGVVPPTPSWGTMIRGARAALDFNVLVLVWPCLALIISIFTLNWLCDGLRDALDIRSRKTGDAE</sequence>
<evidence type="ECO:0000259" key="10">
    <source>
        <dbReference type="PROSITE" id="PS50928"/>
    </source>
</evidence>
<dbReference type="SUPFAM" id="SSF161098">
    <property type="entry name" value="MetI-like"/>
    <property type="match status" value="1"/>
</dbReference>
<dbReference type="EMBL" id="MBFA02000025">
    <property type="protein sequence ID" value="MUP13065.1"/>
    <property type="molecule type" value="Genomic_DNA"/>
</dbReference>
<protein>
    <submittedName>
        <fullName evidence="12">ABC transporter permease subunit</fullName>
    </submittedName>
</protein>
<feature type="transmembrane region" description="Helical" evidence="9">
    <location>
        <begin position="82"/>
        <end position="107"/>
    </location>
</feature>
<dbReference type="EMBL" id="MBFE02000030">
    <property type="protein sequence ID" value="MUO45188.1"/>
    <property type="molecule type" value="Genomic_DNA"/>
</dbReference>
<dbReference type="InterPro" id="IPR000515">
    <property type="entry name" value="MetI-like"/>
</dbReference>
<feature type="transmembrane region" description="Helical" evidence="9">
    <location>
        <begin position="18"/>
        <end position="38"/>
    </location>
</feature>
<proteinExistence type="inferred from homology"/>
<evidence type="ECO:0000313" key="13">
    <source>
        <dbReference type="Proteomes" id="UP000179454"/>
    </source>
</evidence>
<feature type="transmembrane region" description="Helical" evidence="9">
    <location>
        <begin position="127"/>
        <end position="151"/>
    </location>
</feature>
<keyword evidence="7 9" id="KW-1133">Transmembrane helix</keyword>
<dbReference type="Proteomes" id="UP000179454">
    <property type="component" value="Unassembled WGS sequence"/>
</dbReference>
<keyword evidence="3" id="KW-1003">Cell membrane</keyword>
<keyword evidence="4 9" id="KW-0812">Transmembrane</keyword>
<dbReference type="AlphaFoldDB" id="A0ABD6HE33"/>
<dbReference type="Gene3D" id="1.10.3720.10">
    <property type="entry name" value="MetI-like"/>
    <property type="match status" value="1"/>
</dbReference>
<evidence type="ECO:0000256" key="1">
    <source>
        <dbReference type="ARBA" id="ARBA00004651"/>
    </source>
</evidence>
<dbReference type="PANTHER" id="PTHR43386:SF1">
    <property type="entry name" value="D,D-DIPEPTIDE TRANSPORT SYSTEM PERMEASE PROTEIN DDPC-RELATED"/>
    <property type="match status" value="1"/>
</dbReference>
<dbReference type="InterPro" id="IPR035906">
    <property type="entry name" value="MetI-like_sf"/>
</dbReference>
<dbReference type="PROSITE" id="PS50928">
    <property type="entry name" value="ABC_TM1"/>
    <property type="match status" value="1"/>
</dbReference>
<dbReference type="GO" id="GO:0015833">
    <property type="term" value="P:peptide transport"/>
    <property type="evidence" value="ECO:0007669"/>
    <property type="project" value="UniProtKB-KW"/>
</dbReference>
<evidence type="ECO:0000313" key="14">
    <source>
        <dbReference type="Proteomes" id="UP000179536"/>
    </source>
</evidence>
<keyword evidence="5" id="KW-0571">Peptide transport</keyword>
<dbReference type="RefSeq" id="WP_012649082.1">
    <property type="nucleotide sequence ID" value="NZ_AP023283.1"/>
</dbReference>
<evidence type="ECO:0000256" key="2">
    <source>
        <dbReference type="ARBA" id="ARBA00022448"/>
    </source>
</evidence>